<keyword evidence="4 9" id="KW-0732">Signal</keyword>
<reference evidence="11" key="1">
    <citation type="submission" date="2020-09" db="EMBL/GenBank/DDBJ databases">
        <title>Bacillus faecalis sp. nov., a moderately halophilic bacterium isolated from cow faeces.</title>
        <authorList>
            <person name="Jiang L."/>
            <person name="Lee J."/>
        </authorList>
    </citation>
    <scope>NUCLEOTIDE SEQUENCE</scope>
    <source>
        <strain evidence="11">AGMB 02131</strain>
    </source>
</reference>
<dbReference type="EMBL" id="JACXSI010000022">
    <property type="protein sequence ID" value="MBD3108705.1"/>
    <property type="molecule type" value="Genomic_DNA"/>
</dbReference>
<evidence type="ECO:0000256" key="5">
    <source>
        <dbReference type="ARBA" id="ARBA00023139"/>
    </source>
</evidence>
<dbReference type="SUPFAM" id="SSF53850">
    <property type="entry name" value="Periplasmic binding protein-like II"/>
    <property type="match status" value="1"/>
</dbReference>
<dbReference type="InterPro" id="IPR015168">
    <property type="entry name" value="SsuA/THI5"/>
</dbReference>
<gene>
    <name evidence="11" type="ORF">IEO70_10030</name>
</gene>
<dbReference type="Gene3D" id="3.40.190.10">
    <property type="entry name" value="Periplasmic binding protein-like II"/>
    <property type="match status" value="2"/>
</dbReference>
<dbReference type="PROSITE" id="PS51257">
    <property type="entry name" value="PROKAR_LIPOPROTEIN"/>
    <property type="match status" value="1"/>
</dbReference>
<evidence type="ECO:0000256" key="8">
    <source>
        <dbReference type="ARBA" id="ARBA00070228"/>
    </source>
</evidence>
<dbReference type="GO" id="GO:0016020">
    <property type="term" value="C:membrane"/>
    <property type="evidence" value="ECO:0007669"/>
    <property type="project" value="InterPro"/>
</dbReference>
<evidence type="ECO:0000313" key="12">
    <source>
        <dbReference type="Proteomes" id="UP000602076"/>
    </source>
</evidence>
<dbReference type="GO" id="GO:0042626">
    <property type="term" value="F:ATPase-coupled transmembrane transporter activity"/>
    <property type="evidence" value="ECO:0007669"/>
    <property type="project" value="InterPro"/>
</dbReference>
<name>A0A927CZM0_9BACI</name>
<dbReference type="Pfam" id="PF09084">
    <property type="entry name" value="NMT1"/>
    <property type="match status" value="1"/>
</dbReference>
<evidence type="ECO:0000256" key="2">
    <source>
        <dbReference type="ARBA" id="ARBA00010742"/>
    </source>
</evidence>
<keyword evidence="3" id="KW-0813">Transport</keyword>
<comment type="caution">
    <text evidence="11">The sequence shown here is derived from an EMBL/GenBank/DDBJ whole genome shotgun (WGS) entry which is preliminary data.</text>
</comment>
<evidence type="ECO:0000313" key="11">
    <source>
        <dbReference type="EMBL" id="MBD3108705.1"/>
    </source>
</evidence>
<dbReference type="RefSeq" id="WP_190998242.1">
    <property type="nucleotide sequence ID" value="NZ_JACXSI010000022.1"/>
</dbReference>
<keyword evidence="12" id="KW-1185">Reference proteome</keyword>
<protein>
    <recommendedName>
        <fullName evidence="8">Putative aliphatic sulfonates-binding protein</fullName>
    </recommendedName>
</protein>
<evidence type="ECO:0000259" key="10">
    <source>
        <dbReference type="SMART" id="SM00062"/>
    </source>
</evidence>
<dbReference type="GO" id="GO:0042597">
    <property type="term" value="C:periplasmic space"/>
    <property type="evidence" value="ECO:0007669"/>
    <property type="project" value="UniProtKB-SubCell"/>
</dbReference>
<feature type="chain" id="PRO_5039259614" description="Putative aliphatic sulfonates-binding protein" evidence="9">
    <location>
        <begin position="24"/>
        <end position="322"/>
    </location>
</feature>
<evidence type="ECO:0000256" key="6">
    <source>
        <dbReference type="ARBA" id="ARBA00023288"/>
    </source>
</evidence>
<feature type="signal peptide" evidence="9">
    <location>
        <begin position="1"/>
        <end position="23"/>
    </location>
</feature>
<dbReference type="AlphaFoldDB" id="A0A927CZM0"/>
<accession>A0A927CZM0</accession>
<comment type="similarity">
    <text evidence="2">Belongs to the bacterial solute-binding protein SsuA/TauA family.</text>
</comment>
<organism evidence="11 12">
    <name type="scientific">Peribacillus faecalis</name>
    <dbReference type="NCBI Taxonomy" id="2772559"/>
    <lineage>
        <taxon>Bacteria</taxon>
        <taxon>Bacillati</taxon>
        <taxon>Bacillota</taxon>
        <taxon>Bacilli</taxon>
        <taxon>Bacillales</taxon>
        <taxon>Bacillaceae</taxon>
        <taxon>Peribacillus</taxon>
    </lineage>
</organism>
<dbReference type="PANTHER" id="PTHR30024">
    <property type="entry name" value="ALIPHATIC SULFONATES-BINDING PROTEIN-RELATED"/>
    <property type="match status" value="1"/>
</dbReference>
<keyword evidence="6" id="KW-0449">Lipoprotein</keyword>
<evidence type="ECO:0000256" key="3">
    <source>
        <dbReference type="ARBA" id="ARBA00022448"/>
    </source>
</evidence>
<evidence type="ECO:0000256" key="7">
    <source>
        <dbReference type="ARBA" id="ARBA00055538"/>
    </source>
</evidence>
<dbReference type="PANTHER" id="PTHR30024:SF42">
    <property type="entry name" value="ALIPHATIC SULFONATES-BINDING PROTEIN-RELATED"/>
    <property type="match status" value="1"/>
</dbReference>
<comment type="subcellular location">
    <subcellularLocation>
        <location evidence="1">Periplasm</location>
    </subcellularLocation>
</comment>
<dbReference type="SMART" id="SM00062">
    <property type="entry name" value="PBPb"/>
    <property type="match status" value="1"/>
</dbReference>
<proteinExistence type="inferred from homology"/>
<evidence type="ECO:0000256" key="9">
    <source>
        <dbReference type="SAM" id="SignalP"/>
    </source>
</evidence>
<dbReference type="NCBIfam" id="TIGR01728">
    <property type="entry name" value="SsuA_fam"/>
    <property type="match status" value="1"/>
</dbReference>
<dbReference type="FunFam" id="3.40.190.10:FF:000050">
    <property type="entry name" value="Sulfonate ABC transporter substrate-binding protein"/>
    <property type="match status" value="1"/>
</dbReference>
<dbReference type="Proteomes" id="UP000602076">
    <property type="component" value="Unassembled WGS sequence"/>
</dbReference>
<feature type="domain" description="Solute-binding protein family 3/N-terminal" evidence="10">
    <location>
        <begin position="28"/>
        <end position="252"/>
    </location>
</feature>
<keyword evidence="5" id="KW-0564">Palmitate</keyword>
<dbReference type="InterPro" id="IPR010067">
    <property type="entry name" value="ABC_SsuA_sub-bd"/>
</dbReference>
<dbReference type="InterPro" id="IPR001638">
    <property type="entry name" value="Solute-binding_3/MltF_N"/>
</dbReference>
<evidence type="ECO:0000256" key="4">
    <source>
        <dbReference type="ARBA" id="ARBA00022729"/>
    </source>
</evidence>
<sequence length="322" mass="35302">MKLRLWLLIGLLLVAAGCSNSAAKEQDTVRIGIQQSLSPLWIAKENGWFEEAFKEVGVDVEWVEFQSGPPQFEGIAANKLDFTEVGNTPVIGGQAAGVAFKEIAATADGYKANAILVNKGSDIQSVDDLKGKKIAVAKGSSAFGFLYQVLEQSGVNPEEVEIIQLQPDEARPAFENGSVDAWSIWEPFISIQLIENEAEVLVNAEDIGRSSLSFAIARTGIIEDNPELVDIFIEVFSKAAEWRMENKEEAVQLFSELRDLDPEVVDSVLTNTNTFAKPITKEFIASQQDVADLLYELKAIEKEIDTSKVVDNSFVEKISVGE</sequence>
<comment type="function">
    <text evidence="7">Part of a binding-protein-dependent transport system for aliphatic sulfonates. Putative binding protein.</text>
</comment>
<evidence type="ECO:0000256" key="1">
    <source>
        <dbReference type="ARBA" id="ARBA00004418"/>
    </source>
</evidence>